<comment type="catalytic activity">
    <reaction evidence="1">
        <text>2 6,7-dimethyl-8-(1-D-ribityl)lumazine + H(+) = 5-amino-6-(D-ribitylamino)uracil + riboflavin</text>
        <dbReference type="Rhea" id="RHEA:20772"/>
        <dbReference type="ChEBI" id="CHEBI:15378"/>
        <dbReference type="ChEBI" id="CHEBI:15934"/>
        <dbReference type="ChEBI" id="CHEBI:57986"/>
        <dbReference type="ChEBI" id="CHEBI:58201"/>
        <dbReference type="EC" id="2.5.1.9"/>
    </reaction>
</comment>
<dbReference type="InterPro" id="IPR001783">
    <property type="entry name" value="Lumazine-bd"/>
</dbReference>
<name>A0A4R7Z913_9FIRM</name>
<comment type="subunit">
    <text evidence="4">Homotrimer.</text>
</comment>
<evidence type="ECO:0000256" key="4">
    <source>
        <dbReference type="ARBA" id="ARBA00011233"/>
    </source>
</evidence>
<dbReference type="PIRSF" id="PIRSF000498">
    <property type="entry name" value="Riboflavin_syn_A"/>
    <property type="match status" value="1"/>
</dbReference>
<evidence type="ECO:0000256" key="7">
    <source>
        <dbReference type="ARBA" id="ARBA00022619"/>
    </source>
</evidence>
<keyword evidence="7" id="KW-0686">Riboflavin biosynthesis</keyword>
<proteinExistence type="predicted"/>
<dbReference type="GO" id="GO:0009231">
    <property type="term" value="P:riboflavin biosynthetic process"/>
    <property type="evidence" value="ECO:0007669"/>
    <property type="project" value="UniProtKB-KW"/>
</dbReference>
<dbReference type="InterPro" id="IPR026017">
    <property type="entry name" value="Lumazine-bd_dom"/>
</dbReference>
<gene>
    <name evidence="13" type="ORF">C8C77_10640</name>
</gene>
<comment type="function">
    <text evidence="2">Catalyzes the dismutation of two molecules of 6,7-dimethyl-8-ribityllumazine, resulting in the formation of riboflavin and 5-amino-6-(D-ribitylamino)uracil.</text>
</comment>
<dbReference type="FunFam" id="2.40.30.20:FF:000003">
    <property type="entry name" value="Riboflavin synthase, alpha subunit"/>
    <property type="match status" value="1"/>
</dbReference>
<dbReference type="AlphaFoldDB" id="A0A4R7Z913"/>
<dbReference type="PANTHER" id="PTHR21098">
    <property type="entry name" value="RIBOFLAVIN SYNTHASE ALPHA CHAIN"/>
    <property type="match status" value="1"/>
</dbReference>
<dbReference type="PANTHER" id="PTHR21098:SF0">
    <property type="entry name" value="RIBOFLAVIN SYNTHASE"/>
    <property type="match status" value="1"/>
</dbReference>
<evidence type="ECO:0000256" key="10">
    <source>
        <dbReference type="NCBIfam" id="TIGR00187"/>
    </source>
</evidence>
<dbReference type="CDD" id="cd00402">
    <property type="entry name" value="Riboflavin_synthase_like"/>
    <property type="match status" value="1"/>
</dbReference>
<dbReference type="Pfam" id="PF00677">
    <property type="entry name" value="Lum_binding"/>
    <property type="match status" value="2"/>
</dbReference>
<dbReference type="Proteomes" id="UP000294697">
    <property type="component" value="Unassembled WGS sequence"/>
</dbReference>
<dbReference type="NCBIfam" id="NF009566">
    <property type="entry name" value="PRK13020.1"/>
    <property type="match status" value="1"/>
</dbReference>
<dbReference type="Gene3D" id="2.40.30.20">
    <property type="match status" value="2"/>
</dbReference>
<evidence type="ECO:0000256" key="3">
    <source>
        <dbReference type="ARBA" id="ARBA00004887"/>
    </source>
</evidence>
<dbReference type="InterPro" id="IPR017938">
    <property type="entry name" value="Riboflavin_synthase-like_b-brl"/>
</dbReference>
<comment type="pathway">
    <text evidence="3">Cofactor biosynthesis; riboflavin biosynthesis; riboflavin from 2-hydroxy-3-oxobutyl phosphate and 5-amino-6-(D-ribitylamino)uracil: step 2/2.</text>
</comment>
<evidence type="ECO:0000313" key="13">
    <source>
        <dbReference type="EMBL" id="TDW06197.1"/>
    </source>
</evidence>
<dbReference type="EC" id="2.5.1.9" evidence="5 10"/>
<evidence type="ECO:0000256" key="9">
    <source>
        <dbReference type="ARBA" id="ARBA00022737"/>
    </source>
</evidence>
<organism evidence="13 14">
    <name type="scientific">Halanaerobium saccharolyticum</name>
    <dbReference type="NCBI Taxonomy" id="43595"/>
    <lineage>
        <taxon>Bacteria</taxon>
        <taxon>Bacillati</taxon>
        <taxon>Bacillota</taxon>
        <taxon>Clostridia</taxon>
        <taxon>Halanaerobiales</taxon>
        <taxon>Halanaerobiaceae</taxon>
        <taxon>Halanaerobium</taxon>
    </lineage>
</organism>
<keyword evidence="9" id="KW-0677">Repeat</keyword>
<comment type="caution">
    <text evidence="13">The sequence shown here is derived from an EMBL/GenBank/DDBJ whole genome shotgun (WGS) entry which is preliminary data.</text>
</comment>
<evidence type="ECO:0000256" key="8">
    <source>
        <dbReference type="ARBA" id="ARBA00022679"/>
    </source>
</evidence>
<evidence type="ECO:0000256" key="1">
    <source>
        <dbReference type="ARBA" id="ARBA00000968"/>
    </source>
</evidence>
<dbReference type="NCBIfam" id="TIGR00187">
    <property type="entry name" value="ribE"/>
    <property type="match status" value="1"/>
</dbReference>
<dbReference type="FunFam" id="2.40.30.20:FF:000004">
    <property type="entry name" value="Riboflavin synthase, alpha subunit"/>
    <property type="match status" value="1"/>
</dbReference>
<dbReference type="InterPro" id="IPR023366">
    <property type="entry name" value="ATP_synth_asu-like_sf"/>
</dbReference>
<dbReference type="SUPFAM" id="SSF63380">
    <property type="entry name" value="Riboflavin synthase domain-like"/>
    <property type="match status" value="2"/>
</dbReference>
<evidence type="ECO:0000256" key="11">
    <source>
        <dbReference type="PROSITE-ProRule" id="PRU00524"/>
    </source>
</evidence>
<dbReference type="EMBL" id="SODA01000006">
    <property type="protein sequence ID" value="TDW06197.1"/>
    <property type="molecule type" value="Genomic_DNA"/>
</dbReference>
<feature type="repeat" description="Lumazine-binding" evidence="11">
    <location>
        <begin position="1"/>
        <end position="96"/>
    </location>
</feature>
<feature type="domain" description="Lumazine-binding" evidence="12">
    <location>
        <begin position="1"/>
        <end position="96"/>
    </location>
</feature>
<dbReference type="OrthoDB" id="9788537at2"/>
<sequence>MFTGIIQEKGKFLRKYKGSSKYQLEIRAEKVLSSLKKGDSIAVNGICLTVVDFGSDYFRADVMPETLKATNLGGLHQGSVVNLEQSLRPDDFIGGHFVTGHVDDTAVVKTIKSEDNARLIELEVDQETEKFIVYKGSIALNGVSLTVMGIDNNILKVSLIPESWSETNLSMLAAGDRVNIETDMLGKYVYKMLANIKGTKQSKSEMSKNFLAENGFI</sequence>
<evidence type="ECO:0000256" key="2">
    <source>
        <dbReference type="ARBA" id="ARBA00002803"/>
    </source>
</evidence>
<feature type="repeat" description="Lumazine-binding" evidence="11">
    <location>
        <begin position="97"/>
        <end position="193"/>
    </location>
</feature>
<reference evidence="13 14" key="1">
    <citation type="submission" date="2019-03" db="EMBL/GenBank/DDBJ databases">
        <title>Subsurface microbial communities from deep shales in Ohio and West Virginia, USA.</title>
        <authorList>
            <person name="Wrighton K."/>
        </authorList>
    </citation>
    <scope>NUCLEOTIDE SEQUENCE [LARGE SCALE GENOMIC DNA]</scope>
    <source>
        <strain evidence="13 14">MSL9.2</strain>
    </source>
</reference>
<feature type="domain" description="Lumazine-binding" evidence="12">
    <location>
        <begin position="97"/>
        <end position="193"/>
    </location>
</feature>
<evidence type="ECO:0000256" key="6">
    <source>
        <dbReference type="ARBA" id="ARBA00013950"/>
    </source>
</evidence>
<evidence type="ECO:0000313" key="14">
    <source>
        <dbReference type="Proteomes" id="UP000294697"/>
    </source>
</evidence>
<dbReference type="RefSeq" id="WP_111571855.1">
    <property type="nucleotide sequence ID" value="NZ_QLME01000007.1"/>
</dbReference>
<dbReference type="PROSITE" id="PS51177">
    <property type="entry name" value="LUMAZINE_BIND"/>
    <property type="match status" value="2"/>
</dbReference>
<evidence type="ECO:0000259" key="12">
    <source>
        <dbReference type="PROSITE" id="PS51177"/>
    </source>
</evidence>
<protein>
    <recommendedName>
        <fullName evidence="6 10">Riboflavin synthase</fullName>
        <ecNumber evidence="5 10">2.5.1.9</ecNumber>
    </recommendedName>
</protein>
<keyword evidence="8" id="KW-0808">Transferase</keyword>
<dbReference type="NCBIfam" id="NF006767">
    <property type="entry name" value="PRK09289.1"/>
    <property type="match status" value="1"/>
</dbReference>
<evidence type="ECO:0000256" key="5">
    <source>
        <dbReference type="ARBA" id="ARBA00012827"/>
    </source>
</evidence>
<dbReference type="GO" id="GO:0004746">
    <property type="term" value="F:riboflavin synthase activity"/>
    <property type="evidence" value="ECO:0007669"/>
    <property type="project" value="UniProtKB-UniRule"/>
</dbReference>
<accession>A0A4R7Z913</accession>